<evidence type="ECO:0000256" key="3">
    <source>
        <dbReference type="SAM" id="MobiDB-lite"/>
    </source>
</evidence>
<dbReference type="CDD" id="cd04496">
    <property type="entry name" value="SSB_OBF"/>
    <property type="match status" value="1"/>
</dbReference>
<feature type="region of interest" description="Disordered" evidence="3">
    <location>
        <begin position="115"/>
        <end position="148"/>
    </location>
</feature>
<protein>
    <submittedName>
        <fullName evidence="4">Single-stranded DNA-binding protein</fullName>
    </submittedName>
</protein>
<keyword evidence="5" id="KW-1185">Reference proteome</keyword>
<feature type="compositionally biased region" description="Low complexity" evidence="3">
    <location>
        <begin position="184"/>
        <end position="194"/>
    </location>
</feature>
<proteinExistence type="predicted"/>
<dbReference type="PROSITE" id="PS50935">
    <property type="entry name" value="SSB"/>
    <property type="match status" value="1"/>
</dbReference>
<dbReference type="Pfam" id="PF00436">
    <property type="entry name" value="SSB"/>
    <property type="match status" value="1"/>
</dbReference>
<reference evidence="4 5" key="1">
    <citation type="submission" date="2022-04" db="EMBL/GenBank/DDBJ databases">
        <title>Streptomyces sp. nov. LCR6-01 isolated from Lichen of Dirinaria sp.</title>
        <authorList>
            <person name="Kanchanasin P."/>
            <person name="Tanasupawat S."/>
            <person name="Phongsopitanun W."/>
        </authorList>
    </citation>
    <scope>NUCLEOTIDE SEQUENCE [LARGE SCALE GENOMIC DNA]</scope>
    <source>
        <strain evidence="4 5">LCR6-01</strain>
    </source>
</reference>
<evidence type="ECO:0000313" key="4">
    <source>
        <dbReference type="EMBL" id="MCK8676783.1"/>
    </source>
</evidence>
<evidence type="ECO:0000256" key="2">
    <source>
        <dbReference type="PROSITE-ProRule" id="PRU00252"/>
    </source>
</evidence>
<dbReference type="InterPro" id="IPR012340">
    <property type="entry name" value="NA-bd_OB-fold"/>
</dbReference>
<feature type="compositionally biased region" description="Low complexity" evidence="3">
    <location>
        <begin position="161"/>
        <end position="176"/>
    </location>
</feature>
<evidence type="ECO:0000313" key="5">
    <source>
        <dbReference type="Proteomes" id="UP001522868"/>
    </source>
</evidence>
<dbReference type="EMBL" id="JALPTH010000004">
    <property type="protein sequence ID" value="MCK8676783.1"/>
    <property type="molecule type" value="Genomic_DNA"/>
</dbReference>
<organism evidence="4 5">
    <name type="scientific">Streptomyces lichenis</name>
    <dbReference type="NCBI Taxonomy" id="2306967"/>
    <lineage>
        <taxon>Bacteria</taxon>
        <taxon>Bacillati</taxon>
        <taxon>Actinomycetota</taxon>
        <taxon>Actinomycetes</taxon>
        <taxon>Kitasatosporales</taxon>
        <taxon>Streptomycetaceae</taxon>
        <taxon>Streptomyces</taxon>
    </lineage>
</organism>
<dbReference type="SUPFAM" id="SSF50249">
    <property type="entry name" value="Nucleic acid-binding proteins"/>
    <property type="match status" value="1"/>
</dbReference>
<evidence type="ECO:0000256" key="1">
    <source>
        <dbReference type="ARBA" id="ARBA00023125"/>
    </source>
</evidence>
<dbReference type="InterPro" id="IPR000424">
    <property type="entry name" value="Primosome_PriB/ssb"/>
</dbReference>
<dbReference type="Gene3D" id="2.40.50.140">
    <property type="entry name" value="Nucleic acid-binding proteins"/>
    <property type="match status" value="1"/>
</dbReference>
<name>A0ABT0I645_9ACTN</name>
<sequence length="219" mass="22688">MLNDTMVTVVGNVATAVEFRDTATGGFAKFRFAATARRYDREKAVWMDGPTSFYTVQAWRALGANLAASVSVGDPLVVHGRLKVREEEWEGRRRTFVDVEALAVGHDLTRGTSAFRRVKAHERTGGTPAEAAPVGPGEDWPAGGAADGSPANVLAADISAADGSAADVSAADDPWATAPPPGQADPGGPAGSPAPARPAPDPGARARAATRRRHAEPVS</sequence>
<accession>A0ABT0I645</accession>
<dbReference type="GO" id="GO:0003677">
    <property type="term" value="F:DNA binding"/>
    <property type="evidence" value="ECO:0007669"/>
    <property type="project" value="UniProtKB-KW"/>
</dbReference>
<gene>
    <name evidence="4" type="ORF">M1O15_05110</name>
</gene>
<feature type="compositionally biased region" description="Basic residues" evidence="3">
    <location>
        <begin position="208"/>
        <end position="219"/>
    </location>
</feature>
<feature type="region of interest" description="Disordered" evidence="3">
    <location>
        <begin position="161"/>
        <end position="219"/>
    </location>
</feature>
<dbReference type="Proteomes" id="UP001522868">
    <property type="component" value="Unassembled WGS sequence"/>
</dbReference>
<comment type="caution">
    <text evidence="4">The sequence shown here is derived from an EMBL/GenBank/DDBJ whole genome shotgun (WGS) entry which is preliminary data.</text>
</comment>
<keyword evidence="1 2" id="KW-0238">DNA-binding</keyword>